<evidence type="ECO:0000313" key="2">
    <source>
        <dbReference type="Proteomes" id="UP001322664"/>
    </source>
</evidence>
<sequence length="164" mass="19202">MKKTLLFSLILLIVVTVYIVSNVKHKITDTSLTLVENYEVEWGLIIPTPAEVQNIWSTKEPSHGDGEWIKALLYKEALPLEQFTVITNDNIEQVQSYITTFIVNTQNMYLSNERADFLEVINQNPIKIETNYYYYHQSKNDGFDTFIAIYNKAENKVYTLEWHQ</sequence>
<dbReference type="EMBL" id="CP137624">
    <property type="protein sequence ID" value="WPK10671.1"/>
    <property type="molecule type" value="Genomic_DNA"/>
</dbReference>
<keyword evidence="2" id="KW-1185">Reference proteome</keyword>
<proteinExistence type="predicted"/>
<dbReference type="RefSeq" id="WP_319835863.1">
    <property type="nucleotide sequence ID" value="NZ_CP137624.1"/>
</dbReference>
<organism evidence="1 2">
    <name type="scientific">Lysinibacillus louembei</name>
    <dbReference type="NCBI Taxonomy" id="1470088"/>
    <lineage>
        <taxon>Bacteria</taxon>
        <taxon>Bacillati</taxon>
        <taxon>Bacillota</taxon>
        <taxon>Bacilli</taxon>
        <taxon>Bacillales</taxon>
        <taxon>Bacillaceae</taxon>
        <taxon>Lysinibacillus</taxon>
    </lineage>
</organism>
<dbReference type="Proteomes" id="UP001322664">
    <property type="component" value="Chromosome"/>
</dbReference>
<protein>
    <recommendedName>
        <fullName evidence="3">DUF5590 domain-containing protein</fullName>
    </recommendedName>
</protein>
<gene>
    <name evidence="1" type="ORF">R6U77_12340</name>
</gene>
<accession>A0ABZ0RUF9</accession>
<reference evidence="1 2" key="1">
    <citation type="submission" date="2023-09" db="EMBL/GenBank/DDBJ databases">
        <authorList>
            <person name="Page C.A."/>
            <person name="Perez-Diaz I.M."/>
        </authorList>
    </citation>
    <scope>NUCLEOTIDE SEQUENCE [LARGE SCALE GENOMIC DNA]</scope>
    <source>
        <strain evidence="1 2">Ll15</strain>
    </source>
</reference>
<evidence type="ECO:0000313" key="1">
    <source>
        <dbReference type="EMBL" id="WPK10671.1"/>
    </source>
</evidence>
<evidence type="ECO:0008006" key="3">
    <source>
        <dbReference type="Google" id="ProtNLM"/>
    </source>
</evidence>
<name>A0ABZ0RUF9_9BACI</name>